<sequence precursor="true">MNISRVLLSFVIATSALATANAQVVQLPTFHQFSYNGSVLVPDGGTTSLGGVSRSAIGSSHRPGSRALGATLSRSNASVTVTIIDHDEIDRQIRGVTADRPNGFPVDPAAAKVVDQDAEGKALVRYARAKYRSGDQSAAFEGYRMAIAVLSPNLRQLAEAEFKRQFGSAATQALSMR</sequence>
<keyword evidence="1" id="KW-0732">Signal</keyword>
<gene>
    <name evidence="2" type="ORF">Pla52n_62590</name>
</gene>
<comment type="caution">
    <text evidence="2">The sequence shown here is derived from an EMBL/GenBank/DDBJ whole genome shotgun (WGS) entry which is preliminary data.</text>
</comment>
<dbReference type="OrthoDB" id="280861at2"/>
<proteinExistence type="predicted"/>
<evidence type="ECO:0000313" key="2">
    <source>
        <dbReference type="EMBL" id="TWT92385.1"/>
    </source>
</evidence>
<keyword evidence="3" id="KW-1185">Reference proteome</keyword>
<feature type="chain" id="PRO_5022776834" description="Tetratricopeptide repeat protein" evidence="1">
    <location>
        <begin position="19"/>
        <end position="177"/>
    </location>
</feature>
<accession>A0A5C5ZZ46</accession>
<dbReference type="Proteomes" id="UP000320176">
    <property type="component" value="Unassembled WGS sequence"/>
</dbReference>
<organism evidence="2 3">
    <name type="scientific">Stieleria varia</name>
    <dbReference type="NCBI Taxonomy" id="2528005"/>
    <lineage>
        <taxon>Bacteria</taxon>
        <taxon>Pseudomonadati</taxon>
        <taxon>Planctomycetota</taxon>
        <taxon>Planctomycetia</taxon>
        <taxon>Pirellulales</taxon>
        <taxon>Pirellulaceae</taxon>
        <taxon>Stieleria</taxon>
    </lineage>
</organism>
<evidence type="ECO:0000256" key="1">
    <source>
        <dbReference type="SAM" id="SignalP"/>
    </source>
</evidence>
<feature type="signal peptide" evidence="1">
    <location>
        <begin position="1"/>
        <end position="18"/>
    </location>
</feature>
<name>A0A5C5ZZ46_9BACT</name>
<protein>
    <recommendedName>
        <fullName evidence="4">Tetratricopeptide repeat protein</fullName>
    </recommendedName>
</protein>
<evidence type="ECO:0000313" key="3">
    <source>
        <dbReference type="Proteomes" id="UP000320176"/>
    </source>
</evidence>
<reference evidence="2 3" key="1">
    <citation type="submission" date="2019-02" db="EMBL/GenBank/DDBJ databases">
        <title>Deep-cultivation of Planctomycetes and their phenomic and genomic characterization uncovers novel biology.</title>
        <authorList>
            <person name="Wiegand S."/>
            <person name="Jogler M."/>
            <person name="Boedeker C."/>
            <person name="Pinto D."/>
            <person name="Vollmers J."/>
            <person name="Rivas-Marin E."/>
            <person name="Kohn T."/>
            <person name="Peeters S.H."/>
            <person name="Heuer A."/>
            <person name="Rast P."/>
            <person name="Oberbeckmann S."/>
            <person name="Bunk B."/>
            <person name="Jeske O."/>
            <person name="Meyerdierks A."/>
            <person name="Storesund J.E."/>
            <person name="Kallscheuer N."/>
            <person name="Luecker S."/>
            <person name="Lage O.M."/>
            <person name="Pohl T."/>
            <person name="Merkel B.J."/>
            <person name="Hornburger P."/>
            <person name="Mueller R.-W."/>
            <person name="Bruemmer F."/>
            <person name="Labrenz M."/>
            <person name="Spormann A.M."/>
            <person name="Op Den Camp H."/>
            <person name="Overmann J."/>
            <person name="Amann R."/>
            <person name="Jetten M.S.M."/>
            <person name="Mascher T."/>
            <person name="Medema M.H."/>
            <person name="Devos D.P."/>
            <person name="Kaster A.-K."/>
            <person name="Ovreas L."/>
            <person name="Rohde M."/>
            <person name="Galperin M.Y."/>
            <person name="Jogler C."/>
        </authorList>
    </citation>
    <scope>NUCLEOTIDE SEQUENCE [LARGE SCALE GENOMIC DNA]</scope>
    <source>
        <strain evidence="2 3">Pla52n</strain>
    </source>
</reference>
<dbReference type="EMBL" id="SJPN01000011">
    <property type="protein sequence ID" value="TWT92385.1"/>
    <property type="molecule type" value="Genomic_DNA"/>
</dbReference>
<evidence type="ECO:0008006" key="4">
    <source>
        <dbReference type="Google" id="ProtNLM"/>
    </source>
</evidence>
<dbReference type="RefSeq" id="WP_146523176.1">
    <property type="nucleotide sequence ID" value="NZ_CP151726.1"/>
</dbReference>
<dbReference type="AlphaFoldDB" id="A0A5C5ZZ46"/>